<keyword evidence="13 15" id="KW-0472">Membrane</keyword>
<comment type="function">
    <text evidence="15">Core subunit of the mitochondrial membrane respiratory chain NADH dehydrogenase (Complex I) which catalyzes electron transfer from NADH through the respiratory chain, using ubiquinone as an electron acceptor. Essential for the catalytic activity and assembly of complex I.</text>
</comment>
<feature type="transmembrane region" description="Helical" evidence="15">
    <location>
        <begin position="129"/>
        <end position="153"/>
    </location>
</feature>
<dbReference type="PANTHER" id="PTHR11435">
    <property type="entry name" value="NADH UBIQUINONE OXIDOREDUCTASE SUBUNIT ND6"/>
    <property type="match status" value="1"/>
</dbReference>
<keyword evidence="12 15" id="KW-0496">Mitochondrion</keyword>
<evidence type="ECO:0000256" key="12">
    <source>
        <dbReference type="ARBA" id="ARBA00023128"/>
    </source>
</evidence>
<reference evidence="16" key="1">
    <citation type="submission" date="2020-09" db="EMBL/GenBank/DDBJ databases">
        <title>Complete Mitochondrial Genome of Colochirus anceps.</title>
        <authorList>
            <person name="Li H."/>
            <person name="Liu J."/>
            <person name="Wang S."/>
            <person name="Huang W."/>
        </authorList>
    </citation>
    <scope>NUCLEOTIDE SEQUENCE</scope>
</reference>
<feature type="transmembrane region" description="Helical" evidence="15">
    <location>
        <begin position="39"/>
        <end position="67"/>
    </location>
</feature>
<keyword evidence="9 15" id="KW-0249">Electron transport</keyword>
<organism evidence="16">
    <name type="scientific">Cercodemas anceps</name>
    <dbReference type="NCBI Taxonomy" id="2785214"/>
    <lineage>
        <taxon>Eukaryota</taxon>
        <taxon>Metazoa</taxon>
        <taxon>Echinodermata</taxon>
        <taxon>Eleutherozoa</taxon>
        <taxon>Echinozoa</taxon>
        <taxon>Holothuroidea</taxon>
        <taxon>Dendrochirotacea</taxon>
        <taxon>Dendrochirotida</taxon>
        <taxon>Cucumariidae</taxon>
        <taxon>Cercodemas</taxon>
    </lineage>
</organism>
<dbReference type="GO" id="GO:0031966">
    <property type="term" value="C:mitochondrial membrane"/>
    <property type="evidence" value="ECO:0007669"/>
    <property type="project" value="UniProtKB-SubCell"/>
</dbReference>
<dbReference type="EC" id="7.1.1.2" evidence="3 15"/>
<evidence type="ECO:0000256" key="8">
    <source>
        <dbReference type="ARBA" id="ARBA00022967"/>
    </source>
</evidence>
<keyword evidence="11 15" id="KW-0520">NAD</keyword>
<keyword evidence="7 15" id="KW-0812">Transmembrane</keyword>
<gene>
    <name evidence="16" type="primary">nad6</name>
</gene>
<dbReference type="InterPro" id="IPR001457">
    <property type="entry name" value="NADH_UbQ/plastoQ_OxRdtase_su6"/>
</dbReference>
<keyword evidence="15" id="KW-0830">Ubiquinone</keyword>
<comment type="similarity">
    <text evidence="2 15">Belongs to the complex I subunit 6 family.</text>
</comment>
<evidence type="ECO:0000313" key="16">
    <source>
        <dbReference type="EMBL" id="QPD06746.1"/>
    </source>
</evidence>
<name>A0A7S8FJ98_9ECHN</name>
<dbReference type="AlphaFoldDB" id="A0A7S8FJ98"/>
<evidence type="ECO:0000256" key="5">
    <source>
        <dbReference type="ARBA" id="ARBA00022448"/>
    </source>
</evidence>
<dbReference type="InterPro" id="IPR050269">
    <property type="entry name" value="ComplexI_Subunit6"/>
</dbReference>
<dbReference type="GO" id="GO:0008137">
    <property type="term" value="F:NADH dehydrogenase (ubiquinone) activity"/>
    <property type="evidence" value="ECO:0007669"/>
    <property type="project" value="UniProtKB-UniRule"/>
</dbReference>
<proteinExistence type="inferred from homology"/>
<evidence type="ECO:0000256" key="7">
    <source>
        <dbReference type="ARBA" id="ARBA00022692"/>
    </source>
</evidence>
<protein>
    <recommendedName>
        <fullName evidence="4 15">NADH-ubiquinone oxidoreductase chain 6</fullName>
        <ecNumber evidence="3 15">7.1.1.2</ecNumber>
    </recommendedName>
</protein>
<evidence type="ECO:0000256" key="4">
    <source>
        <dbReference type="ARBA" id="ARBA00021095"/>
    </source>
</evidence>
<accession>A0A7S8FJ98</accession>
<geneLocation type="mitochondrion" evidence="16"/>
<comment type="catalytic activity">
    <reaction evidence="14 15">
        <text>a ubiquinone + NADH + 5 H(+)(in) = a ubiquinol + NAD(+) + 4 H(+)(out)</text>
        <dbReference type="Rhea" id="RHEA:29091"/>
        <dbReference type="Rhea" id="RHEA-COMP:9565"/>
        <dbReference type="Rhea" id="RHEA-COMP:9566"/>
        <dbReference type="ChEBI" id="CHEBI:15378"/>
        <dbReference type="ChEBI" id="CHEBI:16389"/>
        <dbReference type="ChEBI" id="CHEBI:17976"/>
        <dbReference type="ChEBI" id="CHEBI:57540"/>
        <dbReference type="ChEBI" id="CHEBI:57945"/>
        <dbReference type="EC" id="7.1.1.2"/>
    </reaction>
</comment>
<dbReference type="Gene3D" id="1.20.120.1200">
    <property type="entry name" value="NADH-ubiquinone/plastoquinone oxidoreductase chain 6, subunit NuoJ"/>
    <property type="match status" value="1"/>
</dbReference>
<evidence type="ECO:0000256" key="11">
    <source>
        <dbReference type="ARBA" id="ARBA00023027"/>
    </source>
</evidence>
<dbReference type="PANTHER" id="PTHR11435:SF1">
    <property type="entry name" value="NADH-UBIQUINONE OXIDOREDUCTASE CHAIN 6"/>
    <property type="match status" value="1"/>
</dbReference>
<evidence type="ECO:0000256" key="14">
    <source>
        <dbReference type="ARBA" id="ARBA00049551"/>
    </source>
</evidence>
<evidence type="ECO:0000256" key="6">
    <source>
        <dbReference type="ARBA" id="ARBA00022660"/>
    </source>
</evidence>
<evidence type="ECO:0000256" key="1">
    <source>
        <dbReference type="ARBA" id="ARBA00004225"/>
    </source>
</evidence>
<evidence type="ECO:0000256" key="9">
    <source>
        <dbReference type="ARBA" id="ARBA00022982"/>
    </source>
</evidence>
<keyword evidence="8 15" id="KW-1278">Translocase</keyword>
<evidence type="ECO:0000256" key="13">
    <source>
        <dbReference type="ARBA" id="ARBA00023136"/>
    </source>
</evidence>
<evidence type="ECO:0000256" key="10">
    <source>
        <dbReference type="ARBA" id="ARBA00022989"/>
    </source>
</evidence>
<keyword evidence="5 15" id="KW-0813">Transport</keyword>
<keyword evidence="10 15" id="KW-1133">Transmembrane helix</keyword>
<keyword evidence="6 15" id="KW-0679">Respiratory chain</keyword>
<dbReference type="InterPro" id="IPR042106">
    <property type="entry name" value="Nuo/plastoQ_OxRdtase_6_NuoJ"/>
</dbReference>
<comment type="subcellular location">
    <subcellularLocation>
        <location evidence="1 15">Mitochondrion membrane</location>
        <topology evidence="1 15">Multi-pass membrane protein</topology>
    </subcellularLocation>
</comment>
<feature type="transmembrane region" description="Helical" evidence="15">
    <location>
        <begin position="79"/>
        <end position="98"/>
    </location>
</feature>
<dbReference type="Pfam" id="PF00499">
    <property type="entry name" value="Oxidored_q3"/>
    <property type="match status" value="1"/>
</dbReference>
<dbReference type="EMBL" id="MW044622">
    <property type="protein sequence ID" value="QPD06746.1"/>
    <property type="molecule type" value="Genomic_DNA"/>
</dbReference>
<sequence>MIFYFFLLFLLLGSTLVFYSSSPYYSALGLVISSMFGCVVLGFCGISFLAMLLLLVYMGGMLVVFIYSSALSADRFPTINNFWEVLIIFFLCSLWVFFVFEDFLLLGVVTGFLGLQDLICLGELYNYGWLYLLVGGLVLLVVLIVALVVSYGFSNLALRAL</sequence>
<evidence type="ECO:0000256" key="15">
    <source>
        <dbReference type="RuleBase" id="RU004430"/>
    </source>
</evidence>
<evidence type="ECO:0000256" key="2">
    <source>
        <dbReference type="ARBA" id="ARBA00005698"/>
    </source>
</evidence>
<evidence type="ECO:0000256" key="3">
    <source>
        <dbReference type="ARBA" id="ARBA00012944"/>
    </source>
</evidence>